<dbReference type="InterPro" id="IPR008906">
    <property type="entry name" value="HATC_C_dom"/>
</dbReference>
<dbReference type="GeneID" id="20651856"/>
<dbReference type="KEGG" id="psoj:PHYSODRAFT_415066"/>
<keyword evidence="3" id="KW-0863">Zinc-finger</keyword>
<keyword evidence="5" id="KW-0539">Nucleus</keyword>
<accession>G4ZWW5</accession>
<evidence type="ECO:0000256" key="3">
    <source>
        <dbReference type="ARBA" id="ARBA00022771"/>
    </source>
</evidence>
<dbReference type="STRING" id="1094619.G4ZWW5"/>
<dbReference type="InParanoid" id="G4ZWW5"/>
<keyword evidence="2" id="KW-0479">Metal-binding</keyword>
<dbReference type="Pfam" id="PF05699">
    <property type="entry name" value="Dimer_Tnp_hAT"/>
    <property type="match status" value="1"/>
</dbReference>
<protein>
    <recommendedName>
        <fullName evidence="6">HAT C-terminal dimerisation domain-containing protein</fullName>
    </recommendedName>
</protein>
<dbReference type="EMBL" id="JH159157">
    <property type="protein sequence ID" value="EGZ11736.1"/>
    <property type="molecule type" value="Genomic_DNA"/>
</dbReference>
<dbReference type="PANTHER" id="PTHR46481">
    <property type="entry name" value="ZINC FINGER BED DOMAIN-CONTAINING PROTEIN 4"/>
    <property type="match status" value="1"/>
</dbReference>
<evidence type="ECO:0000259" key="6">
    <source>
        <dbReference type="Pfam" id="PF05699"/>
    </source>
</evidence>
<feature type="domain" description="HAT C-terminal dimerisation" evidence="6">
    <location>
        <begin position="63"/>
        <end position="132"/>
    </location>
</feature>
<dbReference type="GO" id="GO:0046983">
    <property type="term" value="F:protein dimerization activity"/>
    <property type="evidence" value="ECO:0007669"/>
    <property type="project" value="InterPro"/>
</dbReference>
<reference evidence="7 8" key="1">
    <citation type="journal article" date="2006" name="Science">
        <title>Phytophthora genome sequences uncover evolutionary origins and mechanisms of pathogenesis.</title>
        <authorList>
            <person name="Tyler B.M."/>
            <person name="Tripathy S."/>
            <person name="Zhang X."/>
            <person name="Dehal P."/>
            <person name="Jiang R.H."/>
            <person name="Aerts A."/>
            <person name="Arredondo F.D."/>
            <person name="Baxter L."/>
            <person name="Bensasson D."/>
            <person name="Beynon J.L."/>
            <person name="Chapman J."/>
            <person name="Damasceno C.M."/>
            <person name="Dorrance A.E."/>
            <person name="Dou D."/>
            <person name="Dickerman A.W."/>
            <person name="Dubchak I.L."/>
            <person name="Garbelotto M."/>
            <person name="Gijzen M."/>
            <person name="Gordon S.G."/>
            <person name="Govers F."/>
            <person name="Grunwald N.J."/>
            <person name="Huang W."/>
            <person name="Ivors K.L."/>
            <person name="Jones R.W."/>
            <person name="Kamoun S."/>
            <person name="Krampis K."/>
            <person name="Lamour K.H."/>
            <person name="Lee M.K."/>
            <person name="McDonald W.H."/>
            <person name="Medina M."/>
            <person name="Meijer H.J."/>
            <person name="Nordberg E.K."/>
            <person name="Maclean D.J."/>
            <person name="Ospina-Giraldo M.D."/>
            <person name="Morris P.F."/>
            <person name="Phuntumart V."/>
            <person name="Putnam N.H."/>
            <person name="Rash S."/>
            <person name="Rose J.K."/>
            <person name="Sakihama Y."/>
            <person name="Salamov A.A."/>
            <person name="Savidor A."/>
            <person name="Scheuring C.F."/>
            <person name="Smith B.M."/>
            <person name="Sobral B.W."/>
            <person name="Terry A."/>
            <person name="Torto-Alalibo T.A."/>
            <person name="Win J."/>
            <person name="Xu Z."/>
            <person name="Zhang H."/>
            <person name="Grigoriev I.V."/>
            <person name="Rokhsar D.S."/>
            <person name="Boore J.L."/>
        </authorList>
    </citation>
    <scope>NUCLEOTIDE SEQUENCE [LARGE SCALE GENOMIC DNA]</scope>
    <source>
        <strain evidence="7 8">P6497</strain>
    </source>
</reference>
<dbReference type="SUPFAM" id="SSF53098">
    <property type="entry name" value="Ribonuclease H-like"/>
    <property type="match status" value="1"/>
</dbReference>
<comment type="subcellular location">
    <subcellularLocation>
        <location evidence="1">Nucleus</location>
    </subcellularLocation>
</comment>
<name>G4ZWW5_PHYSP</name>
<evidence type="ECO:0000256" key="4">
    <source>
        <dbReference type="ARBA" id="ARBA00022833"/>
    </source>
</evidence>
<evidence type="ECO:0000313" key="8">
    <source>
        <dbReference type="Proteomes" id="UP000002640"/>
    </source>
</evidence>
<dbReference type="RefSeq" id="XP_009532069.1">
    <property type="nucleotide sequence ID" value="XM_009533774.1"/>
</dbReference>
<dbReference type="Proteomes" id="UP000002640">
    <property type="component" value="Unassembled WGS sequence"/>
</dbReference>
<dbReference type="InterPro" id="IPR012337">
    <property type="entry name" value="RNaseH-like_sf"/>
</dbReference>
<sequence>MGIAYFLDPSQDPRGFVDDDRNKTKNQIRKVAKRLGFSKDEVDQCFKEAGVFWNRKRDWTPKQRRTESRTAPLEWWGEERDKYPILSRIARRIFTMPPSSAATERNGSTHKYIYSSCRSQLGLEKVNMLVSLYWSHMEKKPLPPVVYNP</sequence>
<dbReference type="PANTHER" id="PTHR46481:SF10">
    <property type="entry name" value="ZINC FINGER BED DOMAIN-CONTAINING PROTEIN 39"/>
    <property type="match status" value="1"/>
</dbReference>
<dbReference type="OMA" id="EITWSIH"/>
<dbReference type="InterPro" id="IPR052035">
    <property type="entry name" value="ZnF_BED_domain_contain"/>
</dbReference>
<organism evidence="7 8">
    <name type="scientific">Phytophthora sojae (strain P6497)</name>
    <name type="common">Soybean stem and root rot agent</name>
    <name type="synonym">Phytophthora megasperma f. sp. glycines</name>
    <dbReference type="NCBI Taxonomy" id="1094619"/>
    <lineage>
        <taxon>Eukaryota</taxon>
        <taxon>Sar</taxon>
        <taxon>Stramenopiles</taxon>
        <taxon>Oomycota</taxon>
        <taxon>Peronosporomycetes</taxon>
        <taxon>Peronosporales</taxon>
        <taxon>Peronosporaceae</taxon>
        <taxon>Phytophthora</taxon>
    </lineage>
</organism>
<gene>
    <name evidence="7" type="ORF">PHYSODRAFT_415066</name>
</gene>
<evidence type="ECO:0000256" key="2">
    <source>
        <dbReference type="ARBA" id="ARBA00022723"/>
    </source>
</evidence>
<evidence type="ECO:0000256" key="1">
    <source>
        <dbReference type="ARBA" id="ARBA00004123"/>
    </source>
</evidence>
<keyword evidence="8" id="KW-1185">Reference proteome</keyword>
<feature type="non-terminal residue" evidence="7">
    <location>
        <position position="149"/>
    </location>
</feature>
<dbReference type="GO" id="GO:0008270">
    <property type="term" value="F:zinc ion binding"/>
    <property type="evidence" value="ECO:0007669"/>
    <property type="project" value="UniProtKB-KW"/>
</dbReference>
<proteinExistence type="predicted"/>
<keyword evidence="4" id="KW-0862">Zinc</keyword>
<dbReference type="GO" id="GO:0005634">
    <property type="term" value="C:nucleus"/>
    <property type="evidence" value="ECO:0007669"/>
    <property type="project" value="UniProtKB-SubCell"/>
</dbReference>
<dbReference type="AlphaFoldDB" id="G4ZWW5"/>
<evidence type="ECO:0000313" key="7">
    <source>
        <dbReference type="EMBL" id="EGZ11736.1"/>
    </source>
</evidence>
<evidence type="ECO:0000256" key="5">
    <source>
        <dbReference type="ARBA" id="ARBA00023242"/>
    </source>
</evidence>